<organism evidence="1 2">
    <name type="scientific">Hoeflea phototrophica (strain DSM 17068 / NCIMB 14078 / DFL-43)</name>
    <dbReference type="NCBI Taxonomy" id="411684"/>
    <lineage>
        <taxon>Bacteria</taxon>
        <taxon>Pseudomonadati</taxon>
        <taxon>Pseudomonadota</taxon>
        <taxon>Alphaproteobacteria</taxon>
        <taxon>Hyphomicrobiales</taxon>
        <taxon>Rhizobiaceae</taxon>
        <taxon>Hoeflea</taxon>
    </lineage>
</organism>
<dbReference type="RefSeq" id="WP_007198549.1">
    <property type="nucleotide sequence ID" value="NZ_CM002917.1"/>
</dbReference>
<dbReference type="OrthoDB" id="7932606at2"/>
<gene>
    <name evidence="1" type="ORF">HPDFL43_13937</name>
</gene>
<evidence type="ECO:0000313" key="2">
    <source>
        <dbReference type="Proteomes" id="UP000004291"/>
    </source>
</evidence>
<comment type="caution">
    <text evidence="1">The sequence shown here is derived from an EMBL/GenBank/DDBJ whole genome shotgun (WGS) entry which is preliminary data.</text>
</comment>
<sequence>MILGQSLFDSVLDKVGRENSGGSQSEYSGRVSVRGLSSIFFGSGSPGAVPHPGNQPGNQTDTETVQAYLALNADGFEPVPEPVIDYSRFERITLREIEQDLAIAASDTRSALKAKRREFARLNHPDGVPEEWREAATMRMKTANLLIDQALRTSTRKPR</sequence>
<dbReference type="Proteomes" id="UP000004291">
    <property type="component" value="Chromosome"/>
</dbReference>
<name>A9DHB9_HOEPD</name>
<reference evidence="1 2" key="2">
    <citation type="submission" date="2012-06" db="EMBL/GenBank/DDBJ databases">
        <authorList>
            <person name="Fiebig A."/>
        </authorList>
    </citation>
    <scope>NUCLEOTIDE SEQUENCE [LARGE SCALE GENOMIC DNA]</scope>
    <source>
        <strain evidence="1 2">DFL-43</strain>
    </source>
</reference>
<evidence type="ECO:0000313" key="1">
    <source>
        <dbReference type="EMBL" id="EDQ31515.1"/>
    </source>
</evidence>
<protein>
    <submittedName>
        <fullName evidence="1">Uncharacterized protein</fullName>
    </submittedName>
</protein>
<accession>A9DHB9</accession>
<dbReference type="eggNOG" id="ENOG503492X">
    <property type="taxonomic scope" value="Bacteria"/>
</dbReference>
<proteinExistence type="predicted"/>
<dbReference type="EMBL" id="ABIA03000004">
    <property type="protein sequence ID" value="EDQ31515.1"/>
    <property type="molecule type" value="Genomic_DNA"/>
</dbReference>
<dbReference type="HOGENOM" id="CLU_1634030_0_0_5"/>
<reference evidence="1 2" key="1">
    <citation type="submission" date="2007-10" db="EMBL/GenBank/DDBJ databases">
        <authorList>
            <person name="Wagner-Dobler I."/>
            <person name="Ferriera S."/>
            <person name="Johnson J."/>
            <person name="Kravitz S."/>
            <person name="Beeson K."/>
            <person name="Sutton G."/>
            <person name="Rogers Y.-H."/>
            <person name="Friedman R."/>
            <person name="Frazier M."/>
            <person name="Venter J.C."/>
        </authorList>
    </citation>
    <scope>NUCLEOTIDE SEQUENCE [LARGE SCALE GENOMIC DNA]</scope>
    <source>
        <strain evidence="1 2">DFL-43</strain>
    </source>
</reference>
<keyword evidence="2" id="KW-1185">Reference proteome</keyword>
<dbReference type="AlphaFoldDB" id="A9DHB9"/>